<feature type="transmembrane region" description="Helical" evidence="1">
    <location>
        <begin position="312"/>
        <end position="331"/>
    </location>
</feature>
<accession>A0ABS6E188</accession>
<feature type="transmembrane region" description="Helical" evidence="1">
    <location>
        <begin position="214"/>
        <end position="238"/>
    </location>
</feature>
<feature type="transmembrane region" description="Helical" evidence="1">
    <location>
        <begin position="112"/>
        <end position="130"/>
    </location>
</feature>
<dbReference type="Proteomes" id="UP001196301">
    <property type="component" value="Unassembled WGS sequence"/>
</dbReference>
<evidence type="ECO:0000313" key="2">
    <source>
        <dbReference type="EMBL" id="MBU5337398.1"/>
    </source>
</evidence>
<keyword evidence="1" id="KW-0472">Membrane</keyword>
<evidence type="ECO:0000256" key="1">
    <source>
        <dbReference type="SAM" id="Phobius"/>
    </source>
</evidence>
<sequence>MTIYWFMMAWVIVFGIMAQVTAKRVCVGEYLGEDVYEPRANLFMALVTFAVIIFFAGARSSIGDTSAYTNMFNNYPLLQNAHEVIFDDTAREPGFRLFSILIKTYISDNYTVWLYIIALISGICVMLPLYKYSCNFGISVFLFIASCQFTWLFNGMRQFLVASIMFACTGLILKNRTLLYILIVCILSTIHKSAFILIPMYFIVQGEPWNKKTLLFIMCIVLAMLFTSKFTSLLTNVVEQTDYATSVEEFKDTDDGTNVIRILVESIPIIMAFIYRNKIKDKLTPVIKLSINMSLIASGLYIISNIAKSGILLGRLPIYFSMYNLILLPWLIKNIFEKREKDLVYYIMIICYFIFFYYQMCIAWEGLSYYSQILNLKYN</sequence>
<reference evidence="2 3" key="1">
    <citation type="submission" date="2021-06" db="EMBL/GenBank/DDBJ databases">
        <authorList>
            <person name="Sun Q."/>
            <person name="Li D."/>
        </authorList>
    </citation>
    <scope>NUCLEOTIDE SEQUENCE [LARGE SCALE GENOMIC DNA]</scope>
    <source>
        <strain evidence="2 3">N19</strain>
    </source>
</reference>
<dbReference type="Pfam" id="PF14897">
    <property type="entry name" value="EpsG"/>
    <property type="match status" value="1"/>
</dbReference>
<feature type="transmembrane region" description="Helical" evidence="1">
    <location>
        <begin position="287"/>
        <end position="306"/>
    </location>
</feature>
<organism evidence="2 3">
    <name type="scientific">Intestinibacter bartlettii</name>
    <dbReference type="NCBI Taxonomy" id="261299"/>
    <lineage>
        <taxon>Bacteria</taxon>
        <taxon>Bacillati</taxon>
        <taxon>Bacillota</taxon>
        <taxon>Clostridia</taxon>
        <taxon>Peptostreptococcales</taxon>
        <taxon>Peptostreptococcaceae</taxon>
        <taxon>Intestinibacter</taxon>
    </lineage>
</organism>
<comment type="caution">
    <text evidence="2">The sequence shown here is derived from an EMBL/GenBank/DDBJ whole genome shotgun (WGS) entry which is preliminary data.</text>
</comment>
<keyword evidence="3" id="KW-1185">Reference proteome</keyword>
<dbReference type="RefSeq" id="WP_216572068.1">
    <property type="nucleotide sequence ID" value="NZ_JAHLOQ010000054.1"/>
</dbReference>
<feature type="transmembrane region" description="Helical" evidence="1">
    <location>
        <begin position="38"/>
        <end position="58"/>
    </location>
</feature>
<feature type="transmembrane region" description="Helical" evidence="1">
    <location>
        <begin position="136"/>
        <end position="153"/>
    </location>
</feature>
<keyword evidence="1" id="KW-1133">Transmembrane helix</keyword>
<keyword evidence="1" id="KW-0812">Transmembrane</keyword>
<evidence type="ECO:0000313" key="3">
    <source>
        <dbReference type="Proteomes" id="UP001196301"/>
    </source>
</evidence>
<protein>
    <submittedName>
        <fullName evidence="2">EpsG family protein</fullName>
    </submittedName>
</protein>
<dbReference type="EMBL" id="JAHLOQ010000054">
    <property type="protein sequence ID" value="MBU5337398.1"/>
    <property type="molecule type" value="Genomic_DNA"/>
</dbReference>
<feature type="transmembrane region" description="Helical" evidence="1">
    <location>
        <begin position="343"/>
        <end position="360"/>
    </location>
</feature>
<proteinExistence type="predicted"/>
<gene>
    <name evidence="2" type="ORF">KQI20_13195</name>
</gene>
<dbReference type="InterPro" id="IPR049458">
    <property type="entry name" value="EpsG-like"/>
</dbReference>
<name>A0ABS6E188_9FIRM</name>
<feature type="transmembrane region" description="Helical" evidence="1">
    <location>
        <begin position="179"/>
        <end position="202"/>
    </location>
</feature>